<gene>
    <name evidence="2" type="ORF">MYMAC_002182</name>
</gene>
<dbReference type="CDD" id="cd15482">
    <property type="entry name" value="Sialidase_non-viral"/>
    <property type="match status" value="1"/>
</dbReference>
<evidence type="ECO:0000313" key="3">
    <source>
        <dbReference type="Proteomes" id="UP000217343"/>
    </source>
</evidence>
<dbReference type="InterPro" id="IPR015943">
    <property type="entry name" value="WD40/YVTN_repeat-like_dom_sf"/>
</dbReference>
<proteinExistence type="predicted"/>
<name>A0A250JSX2_9BACT</name>
<protein>
    <recommendedName>
        <fullName evidence="4">Exo-alpha-sialidase</fullName>
    </recommendedName>
</protein>
<dbReference type="EMBL" id="CP022203">
    <property type="protein sequence ID" value="ATB46577.1"/>
    <property type="molecule type" value="Genomic_DNA"/>
</dbReference>
<dbReference type="AlphaFoldDB" id="A0A250JSX2"/>
<keyword evidence="3" id="KW-1185">Reference proteome</keyword>
<evidence type="ECO:0000256" key="1">
    <source>
        <dbReference type="SAM" id="MobiDB-lite"/>
    </source>
</evidence>
<evidence type="ECO:0008006" key="4">
    <source>
        <dbReference type="Google" id="ProtNLM"/>
    </source>
</evidence>
<evidence type="ECO:0000313" key="2">
    <source>
        <dbReference type="EMBL" id="ATB46577.1"/>
    </source>
</evidence>
<dbReference type="RefSeq" id="WP_095958047.1">
    <property type="nucleotide sequence ID" value="NZ_CP022203.1"/>
</dbReference>
<sequence>MTGWAGAMFAAVVAASGTALVPVSGGNALTLPAQRHIVRIETESNRPPTWLVAIQHGGVDGKGLVLYRSEDALRTARRVADIQPNAAHADRAELLAVGRDVALVYSYEGPQLAASSQHDVYFQWWRYQPGADTWVPEPAVRVFDADASTAYSRALLARDSSGRLWVQAFRLERDGGSTAVVSVSTDEGQGFGPAQSLDTVRRRGGGRLLSLGTKLVFVYGMHDGWEPARMRIRSDSDPLGTWGPVRQAFSDGIYHGAALSAVADGKGGMHLVYKDELETLYYRHFDGSSFGARVLVEDSSDWATQPAITRIGDTLYVFYNRVRTLNASYELRMRTVDADGALGSAVTLDGEATFKGYLNAVDVLPEGTGEVPCLYGEAVDAGSRGSVSRVSWVLEEEPPPEPGPGPEPEPEPGEGPFTLEPVRSIDTHELLAVDDSGTLYGLPAAGPRSRLMASTDGGLTFTVRGQAGGNLWTLVAMEGGTLLSVASHSGAYFLQRSTDGGRTWGNAVSLGSYRALGPRSFARSGGTWFFLEYQTFTSSSVPIRLWATTDGGATWSVRSTLTAHRHGYGLVADPQTGALWATLGSSSAQAAVLRSTDGGRTWTSMMRGYGANALPGVVHSGGALLFGQSTLFGPERPKLLSLSPDGTMRELMALPGPAYSLMAVPGGGWVMGTAWSRHGDVHADGDVSARLFTSEDGVTWQEARRYERMAGADLTRADVWGALPSGELVVRVEDASGFGSVGVGFQVLRVKR</sequence>
<dbReference type="InterPro" id="IPR036278">
    <property type="entry name" value="Sialidase_sf"/>
</dbReference>
<dbReference type="KEGG" id="mmas:MYMAC_002182"/>
<organism evidence="2 3">
    <name type="scientific">Corallococcus macrosporus DSM 14697</name>
    <dbReference type="NCBI Taxonomy" id="1189310"/>
    <lineage>
        <taxon>Bacteria</taxon>
        <taxon>Pseudomonadati</taxon>
        <taxon>Myxococcota</taxon>
        <taxon>Myxococcia</taxon>
        <taxon>Myxococcales</taxon>
        <taxon>Cystobacterineae</taxon>
        <taxon>Myxococcaceae</taxon>
        <taxon>Corallococcus</taxon>
    </lineage>
</organism>
<dbReference type="Gene3D" id="2.130.10.10">
    <property type="entry name" value="YVTN repeat-like/Quinoprotein amine dehydrogenase"/>
    <property type="match status" value="1"/>
</dbReference>
<dbReference type="Gene3D" id="2.120.10.10">
    <property type="match status" value="1"/>
</dbReference>
<dbReference type="SUPFAM" id="SSF50939">
    <property type="entry name" value="Sialidases"/>
    <property type="match status" value="1"/>
</dbReference>
<feature type="region of interest" description="Disordered" evidence="1">
    <location>
        <begin position="394"/>
        <end position="420"/>
    </location>
</feature>
<reference evidence="2 3" key="1">
    <citation type="submission" date="2017-06" db="EMBL/GenBank/DDBJ databases">
        <title>Sequencing and comparative analysis of myxobacterial genomes.</title>
        <authorList>
            <person name="Rupp O."/>
            <person name="Goesmann A."/>
            <person name="Sogaard-Andersen L."/>
        </authorList>
    </citation>
    <scope>NUCLEOTIDE SEQUENCE [LARGE SCALE GENOMIC DNA]</scope>
    <source>
        <strain evidence="2 3">DSM 14697</strain>
    </source>
</reference>
<accession>A0A250JSX2</accession>
<dbReference type="Proteomes" id="UP000217343">
    <property type="component" value="Chromosome"/>
</dbReference>
<dbReference type="OrthoDB" id="5489407at2"/>